<dbReference type="PROSITE" id="PS51257">
    <property type="entry name" value="PROKAR_LIPOPROTEIN"/>
    <property type="match status" value="1"/>
</dbReference>
<keyword evidence="3" id="KW-1185">Reference proteome</keyword>
<evidence type="ECO:0000313" key="3">
    <source>
        <dbReference type="Proteomes" id="UP000516028"/>
    </source>
</evidence>
<protein>
    <recommendedName>
        <fullName evidence="4">Lipoprotein</fullName>
    </recommendedName>
</protein>
<feature type="region of interest" description="Disordered" evidence="1">
    <location>
        <begin position="29"/>
        <end position="73"/>
    </location>
</feature>
<gene>
    <name evidence="2" type="ORF">H9K75_19300</name>
</gene>
<sequence>MDLNNGKHASWKTCVAACAVLAGLSACDSKNSQEGKTGAPPPASAPATGDVAIGPVVTPSAPAAAPAPPPPSMAEQVHAYVGEPGEPVLSTLQPFLGKYPQDGTNFLKEGILAQRLKKLLGAQYDTLMNNLETVGPLKKEGGRWSVVGNRQHAGGKEAAAVVIDPGRNGLRVWLLSGGKESVFTDLGEEHVIPWTPEVKKFMANAQVVPK</sequence>
<evidence type="ECO:0000256" key="1">
    <source>
        <dbReference type="SAM" id="MobiDB-lite"/>
    </source>
</evidence>
<name>A0A7H0GIP2_9BURK</name>
<dbReference type="RefSeq" id="WP_187723833.1">
    <property type="nucleotide sequence ID" value="NZ_CP060783.1"/>
</dbReference>
<evidence type="ECO:0008006" key="4">
    <source>
        <dbReference type="Google" id="ProtNLM"/>
    </source>
</evidence>
<dbReference type="Proteomes" id="UP000516028">
    <property type="component" value="Chromosome"/>
</dbReference>
<evidence type="ECO:0000313" key="2">
    <source>
        <dbReference type="EMBL" id="QNP48158.1"/>
    </source>
</evidence>
<dbReference type="AlphaFoldDB" id="A0A7H0GIP2"/>
<organism evidence="2 3">
    <name type="scientific">Diaphorobacter aerolatus</name>
    <dbReference type="NCBI Taxonomy" id="1288495"/>
    <lineage>
        <taxon>Bacteria</taxon>
        <taxon>Pseudomonadati</taxon>
        <taxon>Pseudomonadota</taxon>
        <taxon>Betaproteobacteria</taxon>
        <taxon>Burkholderiales</taxon>
        <taxon>Comamonadaceae</taxon>
        <taxon>Diaphorobacter</taxon>
    </lineage>
</organism>
<reference evidence="2 3" key="1">
    <citation type="submission" date="2020-08" db="EMBL/GenBank/DDBJ databases">
        <title>Genome sequence of Diaphorobacter aerolatus KACC 16536T.</title>
        <authorList>
            <person name="Hyun D.-W."/>
            <person name="Bae J.-W."/>
        </authorList>
    </citation>
    <scope>NUCLEOTIDE SEQUENCE [LARGE SCALE GENOMIC DNA]</scope>
    <source>
        <strain evidence="2 3">KACC 16536</strain>
    </source>
</reference>
<proteinExistence type="predicted"/>
<dbReference type="KEGG" id="daer:H9K75_19300"/>
<accession>A0A7H0GIP2</accession>
<dbReference type="EMBL" id="CP060783">
    <property type="protein sequence ID" value="QNP48158.1"/>
    <property type="molecule type" value="Genomic_DNA"/>
</dbReference>